<protein>
    <recommendedName>
        <fullName evidence="2">DUF2007 domain-containing protein</fullName>
    </recommendedName>
</protein>
<feature type="transmembrane region" description="Helical" evidence="1">
    <location>
        <begin position="93"/>
        <end position="114"/>
    </location>
</feature>
<gene>
    <name evidence="3" type="ORF">Pr1d_16520</name>
</gene>
<evidence type="ECO:0000256" key="1">
    <source>
        <dbReference type="SAM" id="Phobius"/>
    </source>
</evidence>
<dbReference type="InterPro" id="IPR018551">
    <property type="entry name" value="DUF2007"/>
</dbReference>
<dbReference type="AlphaFoldDB" id="A0A5B9QBT5"/>
<dbReference type="Proteomes" id="UP000323917">
    <property type="component" value="Chromosome"/>
</dbReference>
<keyword evidence="1" id="KW-0472">Membrane</keyword>
<keyword evidence="1" id="KW-1133">Transmembrane helix</keyword>
<feature type="domain" description="DUF2007" evidence="2">
    <location>
        <begin position="11"/>
        <end position="71"/>
    </location>
</feature>
<dbReference type="Pfam" id="PF09413">
    <property type="entry name" value="DUF2007"/>
    <property type="match status" value="1"/>
</dbReference>
<keyword evidence="4" id="KW-1185">Reference proteome</keyword>
<evidence type="ECO:0000313" key="3">
    <source>
        <dbReference type="EMBL" id="QEG34376.1"/>
    </source>
</evidence>
<keyword evidence="1" id="KW-0812">Transmembrane</keyword>
<dbReference type="OrthoDB" id="215050at2"/>
<dbReference type="KEGG" id="bgok:Pr1d_16520"/>
<organism evidence="3 4">
    <name type="scientific">Bythopirellula goksoeyrii</name>
    <dbReference type="NCBI Taxonomy" id="1400387"/>
    <lineage>
        <taxon>Bacteria</taxon>
        <taxon>Pseudomonadati</taxon>
        <taxon>Planctomycetota</taxon>
        <taxon>Planctomycetia</taxon>
        <taxon>Pirellulales</taxon>
        <taxon>Lacipirellulaceae</taxon>
        <taxon>Bythopirellula</taxon>
    </lineage>
</organism>
<reference evidence="3 4" key="1">
    <citation type="submission" date="2019-08" db="EMBL/GenBank/DDBJ databases">
        <title>Deep-cultivation of Planctomycetes and their phenomic and genomic characterization uncovers novel biology.</title>
        <authorList>
            <person name="Wiegand S."/>
            <person name="Jogler M."/>
            <person name="Boedeker C."/>
            <person name="Pinto D."/>
            <person name="Vollmers J."/>
            <person name="Rivas-Marin E."/>
            <person name="Kohn T."/>
            <person name="Peeters S.H."/>
            <person name="Heuer A."/>
            <person name="Rast P."/>
            <person name="Oberbeckmann S."/>
            <person name="Bunk B."/>
            <person name="Jeske O."/>
            <person name="Meyerdierks A."/>
            <person name="Storesund J.E."/>
            <person name="Kallscheuer N."/>
            <person name="Luecker S."/>
            <person name="Lage O.M."/>
            <person name="Pohl T."/>
            <person name="Merkel B.J."/>
            <person name="Hornburger P."/>
            <person name="Mueller R.-W."/>
            <person name="Bruemmer F."/>
            <person name="Labrenz M."/>
            <person name="Spormann A.M."/>
            <person name="Op den Camp H."/>
            <person name="Overmann J."/>
            <person name="Amann R."/>
            <person name="Jetten M.S.M."/>
            <person name="Mascher T."/>
            <person name="Medema M.H."/>
            <person name="Devos D.P."/>
            <person name="Kaster A.-K."/>
            <person name="Ovreas L."/>
            <person name="Rohde M."/>
            <person name="Galperin M.Y."/>
            <person name="Jogler C."/>
        </authorList>
    </citation>
    <scope>NUCLEOTIDE SEQUENCE [LARGE SCALE GENOMIC DNA]</scope>
    <source>
        <strain evidence="3 4">Pr1d</strain>
    </source>
</reference>
<sequence>MSSSANIPMKLIEVRTDTEAAIIVAALEREGIEAHISGEYTSGFRAEAPGWPTIVVRNTDFEHSQELLTKIKLPSDSTSNVSAENEDSHLNGLWTGLEIIAFIGTLGGIIYALISSI</sequence>
<dbReference type="RefSeq" id="WP_148073036.1">
    <property type="nucleotide sequence ID" value="NZ_CP042913.1"/>
</dbReference>
<accession>A0A5B9QBT5</accession>
<dbReference type="EMBL" id="CP042913">
    <property type="protein sequence ID" value="QEG34376.1"/>
    <property type="molecule type" value="Genomic_DNA"/>
</dbReference>
<evidence type="ECO:0000259" key="2">
    <source>
        <dbReference type="Pfam" id="PF09413"/>
    </source>
</evidence>
<name>A0A5B9QBT5_9BACT</name>
<evidence type="ECO:0000313" key="4">
    <source>
        <dbReference type="Proteomes" id="UP000323917"/>
    </source>
</evidence>
<proteinExistence type="predicted"/>